<dbReference type="EMBL" id="CAGS01000532">
    <property type="protein sequence ID" value="CCF85812.1"/>
    <property type="molecule type" value="Genomic_DNA"/>
</dbReference>
<evidence type="ECO:0000313" key="1">
    <source>
        <dbReference type="EMBL" id="CCF85812.1"/>
    </source>
</evidence>
<organism evidence="1 2">
    <name type="scientific">Nitrolancea hollandica Lb</name>
    <dbReference type="NCBI Taxonomy" id="1129897"/>
    <lineage>
        <taxon>Bacteria</taxon>
        <taxon>Pseudomonadati</taxon>
        <taxon>Thermomicrobiota</taxon>
        <taxon>Thermomicrobia</taxon>
        <taxon>Sphaerobacterales</taxon>
        <taxon>Sphaerobacterineae</taxon>
        <taxon>Sphaerobacteraceae</taxon>
        <taxon>Nitrolancea</taxon>
    </lineage>
</organism>
<proteinExistence type="predicted"/>
<accession>I4EM99</accession>
<dbReference type="Proteomes" id="UP000004221">
    <property type="component" value="Unassembled WGS sequence"/>
</dbReference>
<evidence type="ECO:0008006" key="3">
    <source>
        <dbReference type="Google" id="ProtNLM"/>
    </source>
</evidence>
<protein>
    <recommendedName>
        <fullName evidence="3">DUF4145 domain-containing protein</fullName>
    </recommendedName>
</protein>
<sequence length="245" mass="28252">MATLDSIGYRRRRCGIRARNPWSSIAKTLSLEWRFDFEEAWHPFIPPASNHQQVIRSSSDPNLFDYITQDDWAKIPEIIQATLEIEQRTPNYSLAIDILVRSYKLADSGNIRYAFIESVTALELALDVHIQRIGGSSELIIKRLQRFKELPLAQRFTVVALHRGLSMQDIDTTITAIEIRNNVVHDGAVVSQQDEMALYVLLRAIAAILHRPPYRFPGSDPLHFFRQKEDEAFELYIDSQIEDPF</sequence>
<keyword evidence="2" id="KW-1185">Reference proteome</keyword>
<reference evidence="1 2" key="1">
    <citation type="journal article" date="2012" name="ISME J.">
        <title>Nitrification expanded: discovery, physiology and genomics of a nitrite-oxidizing bacterium from the phylum Chloroflexi.</title>
        <authorList>
            <person name="Sorokin D.Y."/>
            <person name="Lucker S."/>
            <person name="Vejmelkova D."/>
            <person name="Kostrikina N.A."/>
            <person name="Kleerebezem R."/>
            <person name="Rijpstra W.I."/>
            <person name="Damste J.S."/>
            <person name="Le Paslier D."/>
            <person name="Muyzer G."/>
            <person name="Wagner M."/>
            <person name="van Loosdrecht M.C."/>
            <person name="Daims H."/>
        </authorList>
    </citation>
    <scope>NUCLEOTIDE SEQUENCE [LARGE SCALE GENOMIC DNA]</scope>
    <source>
        <strain evidence="2">none</strain>
    </source>
</reference>
<dbReference type="AlphaFoldDB" id="I4EM99"/>
<evidence type="ECO:0000313" key="2">
    <source>
        <dbReference type="Proteomes" id="UP000004221"/>
    </source>
</evidence>
<comment type="caution">
    <text evidence="1">The sequence shown here is derived from an EMBL/GenBank/DDBJ whole genome shotgun (WGS) entry which is preliminary data.</text>
</comment>
<dbReference type="RefSeq" id="WP_008481025.1">
    <property type="nucleotide sequence ID" value="NZ_CAGS01000532.1"/>
</dbReference>
<gene>
    <name evidence="1" type="ORF">NITHO_5780003</name>
</gene>
<name>I4EM99_9BACT</name>